<accession>G5BSE3</accession>
<feature type="region of interest" description="Disordered" evidence="1">
    <location>
        <begin position="58"/>
        <end position="77"/>
    </location>
</feature>
<dbReference type="AlphaFoldDB" id="G5BSE3"/>
<feature type="compositionally biased region" description="Low complexity" evidence="1">
    <location>
        <begin position="1"/>
        <end position="18"/>
    </location>
</feature>
<organism evidence="2 3">
    <name type="scientific">Heterocephalus glaber</name>
    <name type="common">Naked mole rat</name>
    <dbReference type="NCBI Taxonomy" id="10181"/>
    <lineage>
        <taxon>Eukaryota</taxon>
        <taxon>Metazoa</taxon>
        <taxon>Chordata</taxon>
        <taxon>Craniata</taxon>
        <taxon>Vertebrata</taxon>
        <taxon>Euteleostomi</taxon>
        <taxon>Mammalia</taxon>
        <taxon>Eutheria</taxon>
        <taxon>Euarchontoglires</taxon>
        <taxon>Glires</taxon>
        <taxon>Rodentia</taxon>
        <taxon>Hystricomorpha</taxon>
        <taxon>Bathyergidae</taxon>
        <taxon>Heterocephalus</taxon>
    </lineage>
</organism>
<protein>
    <submittedName>
        <fullName evidence="2">Uncharacterized protein</fullName>
    </submittedName>
</protein>
<feature type="region of interest" description="Disordered" evidence="1">
    <location>
        <begin position="1"/>
        <end position="41"/>
    </location>
</feature>
<dbReference type="EMBL" id="JH171635">
    <property type="protein sequence ID" value="EHB12204.1"/>
    <property type="molecule type" value="Genomic_DNA"/>
</dbReference>
<proteinExistence type="predicted"/>
<evidence type="ECO:0000313" key="3">
    <source>
        <dbReference type="Proteomes" id="UP000006813"/>
    </source>
</evidence>
<dbReference type="Proteomes" id="UP000006813">
    <property type="component" value="Unassembled WGS sequence"/>
</dbReference>
<gene>
    <name evidence="2" type="ORF">GW7_09994</name>
</gene>
<sequence length="158" mass="16452">MEDRSSAPAASVCSASSSEPKRSRTWAIATAAGPAPPEPETLHNCSRHAAVLPPLPGPVLPNPFQPDSEALVGPSSGTWPVRAQDAVRLSCSGPPPLCSCPSLPSPRCPALDDLEASSRPLLPSPPEASLTTPRSAGSGPTRQTLIFYLRFSFQAQTC</sequence>
<evidence type="ECO:0000256" key="1">
    <source>
        <dbReference type="SAM" id="MobiDB-lite"/>
    </source>
</evidence>
<evidence type="ECO:0000313" key="2">
    <source>
        <dbReference type="EMBL" id="EHB12204.1"/>
    </source>
</evidence>
<feature type="compositionally biased region" description="Polar residues" evidence="1">
    <location>
        <begin position="129"/>
        <end position="140"/>
    </location>
</feature>
<dbReference type="InParanoid" id="G5BSE3"/>
<feature type="region of interest" description="Disordered" evidence="1">
    <location>
        <begin position="109"/>
        <end position="140"/>
    </location>
</feature>
<reference evidence="2 3" key="1">
    <citation type="journal article" date="2011" name="Nature">
        <title>Genome sequencing reveals insights into physiology and longevity of the naked mole rat.</title>
        <authorList>
            <person name="Kim E.B."/>
            <person name="Fang X."/>
            <person name="Fushan A.A."/>
            <person name="Huang Z."/>
            <person name="Lobanov A.V."/>
            <person name="Han L."/>
            <person name="Marino S.M."/>
            <person name="Sun X."/>
            <person name="Turanov A.A."/>
            <person name="Yang P."/>
            <person name="Yim S.H."/>
            <person name="Zhao X."/>
            <person name="Kasaikina M.V."/>
            <person name="Stoletzki N."/>
            <person name="Peng C."/>
            <person name="Polak P."/>
            <person name="Xiong Z."/>
            <person name="Kiezun A."/>
            <person name="Zhu Y."/>
            <person name="Chen Y."/>
            <person name="Kryukov G.V."/>
            <person name="Zhang Q."/>
            <person name="Peshkin L."/>
            <person name="Yang L."/>
            <person name="Bronson R.T."/>
            <person name="Buffenstein R."/>
            <person name="Wang B."/>
            <person name="Han C."/>
            <person name="Li Q."/>
            <person name="Chen L."/>
            <person name="Zhao W."/>
            <person name="Sunyaev S.R."/>
            <person name="Park T.J."/>
            <person name="Zhang G."/>
            <person name="Wang J."/>
            <person name="Gladyshev V.N."/>
        </authorList>
    </citation>
    <scope>NUCLEOTIDE SEQUENCE [LARGE SCALE GENOMIC DNA]</scope>
</reference>
<name>G5BSE3_HETGA</name>